<dbReference type="Pfam" id="PF00756">
    <property type="entry name" value="Esterase"/>
    <property type="match status" value="1"/>
</dbReference>
<dbReference type="SUPFAM" id="SSF53474">
    <property type="entry name" value="alpha/beta-Hydrolases"/>
    <property type="match status" value="1"/>
</dbReference>
<dbReference type="EMBL" id="WERV01000007">
    <property type="protein sequence ID" value="MDV7715767.1"/>
    <property type="molecule type" value="Genomic_DNA"/>
</dbReference>
<accession>A0AAJ2P4A8</accession>
<reference evidence="1" key="1">
    <citation type="submission" date="2019-10" db="EMBL/GenBank/DDBJ databases">
        <title>Malate fermentation in French cider.</title>
        <authorList>
            <person name="Cousin F.J."/>
            <person name="Medina Fernandez S."/>
            <person name="Misery B."/>
            <person name="Laplace J.-M."/>
            <person name="Cretenet M."/>
        </authorList>
    </citation>
    <scope>NUCLEOTIDE SEQUENCE</scope>
    <source>
        <strain evidence="1">UCMA15129</strain>
    </source>
</reference>
<dbReference type="GO" id="GO:0016747">
    <property type="term" value="F:acyltransferase activity, transferring groups other than amino-acyl groups"/>
    <property type="evidence" value="ECO:0007669"/>
    <property type="project" value="TreeGrafter"/>
</dbReference>
<dbReference type="PANTHER" id="PTHR48098:SF1">
    <property type="entry name" value="DIACYLGLYCEROL ACYLTRANSFERASE_MYCOLYLTRANSFERASE AG85A"/>
    <property type="match status" value="1"/>
</dbReference>
<dbReference type="InterPro" id="IPR050583">
    <property type="entry name" value="Mycobacterial_A85_antigen"/>
</dbReference>
<name>A0AAJ2P4A8_OENOE</name>
<gene>
    <name evidence="1" type="ORF">GA838_08505</name>
</gene>
<dbReference type="AlphaFoldDB" id="A0AAJ2P4A8"/>
<dbReference type="RefSeq" id="WP_317768452.1">
    <property type="nucleotide sequence ID" value="NZ_WERV01000007.1"/>
</dbReference>
<dbReference type="Gene3D" id="3.40.50.1820">
    <property type="entry name" value="alpha/beta hydrolase"/>
    <property type="match status" value="1"/>
</dbReference>
<evidence type="ECO:0000313" key="2">
    <source>
        <dbReference type="Proteomes" id="UP001281024"/>
    </source>
</evidence>
<proteinExistence type="predicted"/>
<organism evidence="1 2">
    <name type="scientific">Oenococcus oeni</name>
    <name type="common">Leuconostoc oenos</name>
    <dbReference type="NCBI Taxonomy" id="1247"/>
    <lineage>
        <taxon>Bacteria</taxon>
        <taxon>Bacillati</taxon>
        <taxon>Bacillota</taxon>
        <taxon>Bacilli</taxon>
        <taxon>Lactobacillales</taxon>
        <taxon>Lactobacillaceae</taxon>
        <taxon>Oenococcus</taxon>
    </lineage>
</organism>
<dbReference type="InterPro" id="IPR000801">
    <property type="entry name" value="Esterase-like"/>
</dbReference>
<evidence type="ECO:0000313" key="1">
    <source>
        <dbReference type="EMBL" id="MDV7715767.1"/>
    </source>
</evidence>
<dbReference type="Proteomes" id="UP001281024">
    <property type="component" value="Unassembled WGS sequence"/>
</dbReference>
<dbReference type="PANTHER" id="PTHR48098">
    <property type="entry name" value="ENTEROCHELIN ESTERASE-RELATED"/>
    <property type="match status" value="1"/>
</dbReference>
<comment type="caution">
    <text evidence="1">The sequence shown here is derived from an EMBL/GenBank/DDBJ whole genome shotgun (WGS) entry which is preliminary data.</text>
</comment>
<protein>
    <submittedName>
        <fullName evidence="1">Esterase family protein</fullName>
    </submittedName>
</protein>
<dbReference type="InterPro" id="IPR029058">
    <property type="entry name" value="AB_hydrolase_fold"/>
</dbReference>
<sequence length="267" mass="30904">MAFLEVNYYSRVLGMNRVMNVLLPEESDHNPNWTNDSLKDLPVLYLLHGMSGNHFDWQRKSDIERLLRQTKLAVIMPATDLAWYTNTDYGMNYFDAISQELPRKVASLFPQISTKRKKHFVAGMSMGGYGAFKLAFSSSYFSYAASLSGTLISSLNYPGFLDMEKQAYWKGIFGDLDKFSGSKNDIFELAKRQSNTGIELPKLYAWVGQQDFLYGANEKAIPRLRKMGYDVSYETNPGDHEWYYWSKYIENILQWLPIDYQAEKRLS</sequence>